<gene>
    <name evidence="2" type="ORF">PXEA_LOCUS27426</name>
</gene>
<dbReference type="AlphaFoldDB" id="A0A448XDC2"/>
<feature type="region of interest" description="Disordered" evidence="1">
    <location>
        <begin position="362"/>
        <end position="402"/>
    </location>
</feature>
<keyword evidence="3" id="KW-1185">Reference proteome</keyword>
<evidence type="ECO:0000313" key="2">
    <source>
        <dbReference type="EMBL" id="VEL33986.1"/>
    </source>
</evidence>
<protein>
    <submittedName>
        <fullName evidence="2">Uncharacterized protein</fullName>
    </submittedName>
</protein>
<organism evidence="2 3">
    <name type="scientific">Protopolystoma xenopodis</name>
    <dbReference type="NCBI Taxonomy" id="117903"/>
    <lineage>
        <taxon>Eukaryota</taxon>
        <taxon>Metazoa</taxon>
        <taxon>Spiralia</taxon>
        <taxon>Lophotrochozoa</taxon>
        <taxon>Platyhelminthes</taxon>
        <taxon>Monogenea</taxon>
        <taxon>Polyopisthocotylea</taxon>
        <taxon>Polystomatidea</taxon>
        <taxon>Polystomatidae</taxon>
        <taxon>Protopolystoma</taxon>
    </lineage>
</organism>
<accession>A0A448XDC2</accession>
<sequence>MQQRTYQYLAAFRDDQASSATSQSADERQNVSAGFLRRLGRGGETVSPNPDSGATLFSRRRASSAALTLLGHLQRSLEGVPDPLYGSLSPPVPNTGTTRRLSLDTGHAVSLSQLTALQQQQQQQQHQLYHHHSHQHLHLHQRTVGQPGGSPSSPISPHHKAIYPSTLTDLNARQFETAYRTTLDQLPDFGSGLLSSEPPEAGMFNFDEIRPFGLYSASTSSLPADEQRQNNIDKSGELAVASLAAAVATSTECLTQQTALSFCLAEKSPDNKPRSTDERLSGDVARLDGQLTASTNAGHGSLDKEASFSSTGWCTTSAMQSSDPQISPIRRNDMKIRRGSLQMFKVGREAVNERERSLNELPWRKETSSREEERDDTKAEDHDTNRWTTTDDRQDEDSHLEQGHTLQRCRNFENITRLRMSTGQDIPFTMDPNNSEESQEVDLSWRDCQDWYMTEVSSSAFCSVYSLLDEYEVFIPNIS</sequence>
<dbReference type="EMBL" id="CAAALY010246777">
    <property type="protein sequence ID" value="VEL33986.1"/>
    <property type="molecule type" value="Genomic_DNA"/>
</dbReference>
<name>A0A448XDC2_9PLAT</name>
<feature type="region of interest" description="Disordered" evidence="1">
    <location>
        <begin position="118"/>
        <end position="161"/>
    </location>
</feature>
<proteinExistence type="predicted"/>
<evidence type="ECO:0000313" key="3">
    <source>
        <dbReference type="Proteomes" id="UP000784294"/>
    </source>
</evidence>
<dbReference type="Proteomes" id="UP000784294">
    <property type="component" value="Unassembled WGS sequence"/>
</dbReference>
<comment type="caution">
    <text evidence="2">The sequence shown here is derived from an EMBL/GenBank/DDBJ whole genome shotgun (WGS) entry which is preliminary data.</text>
</comment>
<feature type="compositionally biased region" description="Basic residues" evidence="1">
    <location>
        <begin position="128"/>
        <end position="141"/>
    </location>
</feature>
<feature type="region of interest" description="Disordered" evidence="1">
    <location>
        <begin position="13"/>
        <end position="33"/>
    </location>
</feature>
<feature type="compositionally biased region" description="Low complexity" evidence="1">
    <location>
        <begin position="118"/>
        <end position="127"/>
    </location>
</feature>
<evidence type="ECO:0000256" key="1">
    <source>
        <dbReference type="SAM" id="MobiDB-lite"/>
    </source>
</evidence>
<reference evidence="2" key="1">
    <citation type="submission" date="2018-11" db="EMBL/GenBank/DDBJ databases">
        <authorList>
            <consortium name="Pathogen Informatics"/>
        </authorList>
    </citation>
    <scope>NUCLEOTIDE SEQUENCE</scope>
</reference>